<sequence>MQMTRRFQPQDAHLMIDIHDASEVEFCDHTGIRFSGRWAKAFLQYGDVIITKVLQEARYNEYAPPRFMLRPVSRPVSRVLVR</sequence>
<protein>
    <submittedName>
        <fullName evidence="1">Uncharacterized protein</fullName>
    </submittedName>
</protein>
<evidence type="ECO:0000313" key="2">
    <source>
        <dbReference type="Proteomes" id="UP001556367"/>
    </source>
</evidence>
<evidence type="ECO:0000313" key="1">
    <source>
        <dbReference type="EMBL" id="KAL0955326.1"/>
    </source>
</evidence>
<comment type="caution">
    <text evidence="1">The sequence shown here is derived from an EMBL/GenBank/DDBJ whole genome shotgun (WGS) entry which is preliminary data.</text>
</comment>
<proteinExistence type="predicted"/>
<dbReference type="EMBL" id="JASNQZ010000007">
    <property type="protein sequence ID" value="KAL0955326.1"/>
    <property type="molecule type" value="Genomic_DNA"/>
</dbReference>
<dbReference type="Proteomes" id="UP001556367">
    <property type="component" value="Unassembled WGS sequence"/>
</dbReference>
<organism evidence="1 2">
    <name type="scientific">Hohenbuehelia grisea</name>
    <dbReference type="NCBI Taxonomy" id="104357"/>
    <lineage>
        <taxon>Eukaryota</taxon>
        <taxon>Fungi</taxon>
        <taxon>Dikarya</taxon>
        <taxon>Basidiomycota</taxon>
        <taxon>Agaricomycotina</taxon>
        <taxon>Agaricomycetes</taxon>
        <taxon>Agaricomycetidae</taxon>
        <taxon>Agaricales</taxon>
        <taxon>Pleurotineae</taxon>
        <taxon>Pleurotaceae</taxon>
        <taxon>Hohenbuehelia</taxon>
    </lineage>
</organism>
<gene>
    <name evidence="1" type="ORF">HGRIS_004211</name>
</gene>
<keyword evidence="2" id="KW-1185">Reference proteome</keyword>
<accession>A0ABR3JIF8</accession>
<reference evidence="2" key="1">
    <citation type="submission" date="2024-06" db="EMBL/GenBank/DDBJ databases">
        <title>Multi-omics analyses provide insights into the biosynthesis of the anticancer antibiotic pleurotin in Hohenbuehelia grisea.</title>
        <authorList>
            <person name="Weaver J.A."/>
            <person name="Alberti F."/>
        </authorList>
    </citation>
    <scope>NUCLEOTIDE SEQUENCE [LARGE SCALE GENOMIC DNA]</scope>
    <source>
        <strain evidence="2">T-177</strain>
    </source>
</reference>
<name>A0ABR3JIF8_9AGAR</name>